<dbReference type="PROSITE" id="PS51257">
    <property type="entry name" value="PROKAR_LIPOPROTEIN"/>
    <property type="match status" value="1"/>
</dbReference>
<dbReference type="Pfam" id="PF19546">
    <property type="entry name" value="DUF6070"/>
    <property type="match status" value="3"/>
</dbReference>
<dbReference type="OrthoDB" id="1828899at2"/>
<keyword evidence="2" id="KW-1185">Reference proteome</keyword>
<name>A0A4R2LFW0_9FIRM</name>
<accession>A0A4R2LFW0</accession>
<proteinExistence type="predicted"/>
<comment type="caution">
    <text evidence="1">The sequence shown here is derived from an EMBL/GenBank/DDBJ whole genome shotgun (WGS) entry which is preliminary data.</text>
</comment>
<dbReference type="EMBL" id="SLXA01000005">
    <property type="protein sequence ID" value="TCO84844.1"/>
    <property type="molecule type" value="Genomic_DNA"/>
</dbReference>
<dbReference type="AlphaFoldDB" id="A0A4R2LFW0"/>
<organism evidence="1 2">
    <name type="scientific">Frisingicoccus caecimuris</name>
    <dbReference type="NCBI Taxonomy" id="1796636"/>
    <lineage>
        <taxon>Bacteria</taxon>
        <taxon>Bacillati</taxon>
        <taxon>Bacillota</taxon>
        <taxon>Clostridia</taxon>
        <taxon>Lachnospirales</taxon>
        <taxon>Lachnospiraceae</taxon>
        <taxon>Frisingicoccus</taxon>
    </lineage>
</organism>
<gene>
    <name evidence="1" type="ORF">EV212_105111</name>
</gene>
<reference evidence="1 2" key="1">
    <citation type="submission" date="2019-03" db="EMBL/GenBank/DDBJ databases">
        <title>Genomic Encyclopedia of Type Strains, Phase IV (KMG-IV): sequencing the most valuable type-strain genomes for metagenomic binning, comparative biology and taxonomic classification.</title>
        <authorList>
            <person name="Goeker M."/>
        </authorList>
    </citation>
    <scope>NUCLEOTIDE SEQUENCE [LARGE SCALE GENOMIC DNA]</scope>
    <source>
        <strain evidence="1 2">DSM 28559</strain>
    </source>
</reference>
<evidence type="ECO:0000313" key="2">
    <source>
        <dbReference type="Proteomes" id="UP000295711"/>
    </source>
</evidence>
<dbReference type="InterPro" id="IPR045714">
    <property type="entry name" value="DUF6070"/>
</dbReference>
<dbReference type="RefSeq" id="WP_132090987.1">
    <property type="nucleotide sequence ID" value="NZ_JANKAQ010000007.1"/>
</dbReference>
<protein>
    <submittedName>
        <fullName evidence="1">Uncharacterized protein</fullName>
    </submittedName>
</protein>
<evidence type="ECO:0000313" key="1">
    <source>
        <dbReference type="EMBL" id="TCO84844.1"/>
    </source>
</evidence>
<sequence>MKKRLILVILILMFSVTGCTEKVREDKKDILEVGQETGKCIQDIYASASDSGKLTDPETMEAILERLGSEGYSAVDEKNQFNMTHPEPVEAFCQKVSDGQPGEMRLIVVMSTASFSCYEFSCDGDDVKVTKCVVNWNENQPEAGFKEEFSAVSWLYTDKGYLFFERSLPAGYEKTMGYTGIRVKPLDAQCREACREYIIPVNYYLNNMFICDWDEMDFNTLNFYDLFEPLYRMNYDCDSPYGVNVKDDRYEIPGDEFEGLFLKYFNMDADTLRKRTVYQKEGQVYQYRPRGMHDAARITDIPYPEVVDCIQNGDGTFTLTVDAIWPAKMMDRAFSHQVMIRPMEDGSFQYVSNRGIPLENAVEPNWYTERTAISILTEEERNRLREEALALAAADKDICSKVDEMNADRYEDAVKFYDAYKEGRDGQVTLYRAYNNGIFGAITFTYREGRLQTCFVGIHWNRKGTAEVYQTGDGNIVDLNLTKKGYFIYTNEFTVMHGSLREYFRLKPLPQKCRELTEKYISGLSYVDYELLLNNWDQERVAAYVNTSLFLDIYRIKTGGIPELENGRIPAEVFESVMTEAFPVTVEQLRNNCHYEEESESYPLQRACAKQFAPFGEVVDYRENGDGTLTLFVEAVWPDYNTDCAYKNEILVEPFDDGSCRYLSNKVEKTGTDREVLADEGNILLGVSDYDGMANYERMEAFLEKAEAGEACEAEVYEIHADGGYGKYRFHFDGQNMRVDLDVVTWDTQGPISMGNYEYQIENWSYTEKGWFSYTLDVPEPPEVSEVIQDQVMMRVRPMREDYRNFTEEWLVPVGYQRNNMFSIEWDSQHMEKLDFNGLYEAFYMLSCGEVFESDDFPKGIPAEEFEERMLKYLPITRESLREYAAYNEAANSYGCANLGCGNYSADAFWTSIPEVVDMYENGDGTWTVTVDAVCKRKGTDRILSHELTVDFPEEGTIRYLGNHILNEGASRIPLYRYRVSQ</sequence>
<dbReference type="Proteomes" id="UP000295711">
    <property type="component" value="Unassembled WGS sequence"/>
</dbReference>